<name>A0A6H5J1P3_9HYME</name>
<accession>A0A6H5J1P3</accession>
<dbReference type="EMBL" id="CADCXV010001150">
    <property type="protein sequence ID" value="CAB0042024.1"/>
    <property type="molecule type" value="Genomic_DNA"/>
</dbReference>
<keyword evidence="3" id="KW-1185">Reference proteome</keyword>
<dbReference type="Proteomes" id="UP000479190">
    <property type="component" value="Unassembled WGS sequence"/>
</dbReference>
<evidence type="ECO:0000313" key="3">
    <source>
        <dbReference type="Proteomes" id="UP000479190"/>
    </source>
</evidence>
<reference evidence="2 3" key="1">
    <citation type="submission" date="2020-02" db="EMBL/GenBank/DDBJ databases">
        <authorList>
            <person name="Ferguson B K."/>
        </authorList>
    </citation>
    <scope>NUCLEOTIDE SEQUENCE [LARGE SCALE GENOMIC DNA]</scope>
</reference>
<evidence type="ECO:0000256" key="1">
    <source>
        <dbReference type="SAM" id="MobiDB-lite"/>
    </source>
</evidence>
<sequence length="429" mass="48124">MDKKQEKITEVSGEKVLTRSLGVGYEAPKSNGSKQTTIVESLKRKNVTFEQTKDRIGKSGDRKGKGGRDGGGVNQEKKDKMENGKVVVKNKAGSVSQEQVDLMCEKMMEMKEQMEYLLERKKEEEVLREDAECDELWSGIVGLEGVEKTGKGTNGLHKMDTRTGFLYSKIYNSQMPLKTKVQKKVKCLVVQDQYVPTKILIGRPFTDHDAVKYVKEGDSLTFTQVEVQEDRKMKASSGVNTAPASVSMIEMCAGSEDVTLPVMNVTASEQRIKKGSMLARGAIVELPVLTVAQARAPITMDDIDVDIKIPQEVKTDLLDVVNEYRDCVALIELSIGARPRTEHSSVFAMSSPVDRYCNRLARRNIPSYIQTPARADWRACCCREIRVRICVWCMLSVVAQVRPSDSITRVNWNYSRLFGRCQDCAPRRC</sequence>
<feature type="region of interest" description="Disordered" evidence="1">
    <location>
        <begin position="49"/>
        <end position="87"/>
    </location>
</feature>
<evidence type="ECO:0000313" key="2">
    <source>
        <dbReference type="EMBL" id="CAB0042024.1"/>
    </source>
</evidence>
<dbReference type="AlphaFoldDB" id="A0A6H5J1P3"/>
<gene>
    <name evidence="2" type="ORF">TBRA_LOCUS13667</name>
</gene>
<organism evidence="2 3">
    <name type="scientific">Trichogramma brassicae</name>
    <dbReference type="NCBI Taxonomy" id="86971"/>
    <lineage>
        <taxon>Eukaryota</taxon>
        <taxon>Metazoa</taxon>
        <taxon>Ecdysozoa</taxon>
        <taxon>Arthropoda</taxon>
        <taxon>Hexapoda</taxon>
        <taxon>Insecta</taxon>
        <taxon>Pterygota</taxon>
        <taxon>Neoptera</taxon>
        <taxon>Endopterygota</taxon>
        <taxon>Hymenoptera</taxon>
        <taxon>Apocrita</taxon>
        <taxon>Proctotrupomorpha</taxon>
        <taxon>Chalcidoidea</taxon>
        <taxon>Trichogrammatidae</taxon>
        <taxon>Trichogramma</taxon>
    </lineage>
</organism>
<feature type="compositionally biased region" description="Basic and acidic residues" evidence="1">
    <location>
        <begin position="51"/>
        <end position="68"/>
    </location>
</feature>
<proteinExistence type="predicted"/>
<protein>
    <submittedName>
        <fullName evidence="2">Uncharacterized protein</fullName>
    </submittedName>
</protein>